<gene>
    <name evidence="2" type="ORF">H3Z74_21720</name>
</gene>
<keyword evidence="3" id="KW-1185">Reference proteome</keyword>
<organism evidence="2 3">
    <name type="scientific">Sphingomonas alpina</name>
    <dbReference type="NCBI Taxonomy" id="653931"/>
    <lineage>
        <taxon>Bacteria</taxon>
        <taxon>Pseudomonadati</taxon>
        <taxon>Pseudomonadota</taxon>
        <taxon>Alphaproteobacteria</taxon>
        <taxon>Sphingomonadales</taxon>
        <taxon>Sphingomonadaceae</taxon>
        <taxon>Sphingomonas</taxon>
    </lineage>
</organism>
<dbReference type="RefSeq" id="WP_187761573.1">
    <property type="nucleotide sequence ID" value="NZ_CP061038.1"/>
</dbReference>
<dbReference type="KEGG" id="spap:H3Z74_21720"/>
<dbReference type="AlphaFoldDB" id="A0A7H0LHV3"/>
<dbReference type="Proteomes" id="UP000516148">
    <property type="component" value="Chromosome"/>
</dbReference>
<protein>
    <submittedName>
        <fullName evidence="2">Uncharacterized protein</fullName>
    </submittedName>
</protein>
<reference evidence="2 3" key="1">
    <citation type="submission" date="2020-09" db="EMBL/GenBank/DDBJ databases">
        <title>Sphingomonas sp., a new species isolated from pork steak.</title>
        <authorList>
            <person name="Heidler von Heilborn D."/>
        </authorList>
    </citation>
    <scope>NUCLEOTIDE SEQUENCE [LARGE SCALE GENOMIC DNA]</scope>
    <source>
        <strain evidence="3">S8-3T</strain>
    </source>
</reference>
<dbReference type="EMBL" id="CP061038">
    <property type="protein sequence ID" value="QNQ09256.1"/>
    <property type="molecule type" value="Genomic_DNA"/>
</dbReference>
<feature type="region of interest" description="Disordered" evidence="1">
    <location>
        <begin position="34"/>
        <end position="75"/>
    </location>
</feature>
<feature type="compositionally biased region" description="Polar residues" evidence="1">
    <location>
        <begin position="52"/>
        <end position="75"/>
    </location>
</feature>
<accession>A0A7H0LHV3</accession>
<evidence type="ECO:0000313" key="2">
    <source>
        <dbReference type="EMBL" id="QNQ09256.1"/>
    </source>
</evidence>
<name>A0A7H0LHV3_9SPHN</name>
<sequence length="75" mass="7374">MSGIAGALLSPIGAIIKAAVKKPKAQTVVPLPTITPRGNSVVSDALAARRGSATNQRTGSGGAESSTGKKTLMGT</sequence>
<proteinExistence type="predicted"/>
<evidence type="ECO:0000313" key="3">
    <source>
        <dbReference type="Proteomes" id="UP000516148"/>
    </source>
</evidence>
<evidence type="ECO:0000256" key="1">
    <source>
        <dbReference type="SAM" id="MobiDB-lite"/>
    </source>
</evidence>